<evidence type="ECO:0000256" key="1">
    <source>
        <dbReference type="ARBA" id="ARBA00011900"/>
    </source>
</evidence>
<dbReference type="PANTHER" id="PTHR33841">
    <property type="entry name" value="DNA METHYLTRANSFERASE YEEA-RELATED"/>
    <property type="match status" value="1"/>
</dbReference>
<keyword evidence="8" id="KW-1185">Reference proteome</keyword>
<evidence type="ECO:0000256" key="2">
    <source>
        <dbReference type="ARBA" id="ARBA00022603"/>
    </source>
</evidence>
<keyword evidence="7" id="KW-0614">Plasmid</keyword>
<evidence type="ECO:0000256" key="3">
    <source>
        <dbReference type="ARBA" id="ARBA00022679"/>
    </source>
</evidence>
<dbReference type="InterPro" id="IPR002052">
    <property type="entry name" value="DNA_methylase_N6_adenine_CS"/>
</dbReference>
<dbReference type="PANTHER" id="PTHR33841:SF4">
    <property type="entry name" value="RESTRICTION MODIFICATION SYSTEM DNA SPECIFICITY DOMAIN"/>
    <property type="match status" value="1"/>
</dbReference>
<evidence type="ECO:0000256" key="5">
    <source>
        <dbReference type="ARBA" id="ARBA00047942"/>
    </source>
</evidence>
<dbReference type="GO" id="GO:0032259">
    <property type="term" value="P:methylation"/>
    <property type="evidence" value="ECO:0007669"/>
    <property type="project" value="UniProtKB-KW"/>
</dbReference>
<dbReference type="Pfam" id="PF07669">
    <property type="entry name" value="Eco57I"/>
    <property type="match status" value="1"/>
</dbReference>
<dbReference type="EC" id="2.1.1.72" evidence="1"/>
<feature type="domain" description="Type II methyltransferase M.TaqI-like" evidence="6">
    <location>
        <begin position="426"/>
        <end position="672"/>
    </location>
</feature>
<dbReference type="RefSeq" id="WP_268008667.1">
    <property type="nucleotide sequence ID" value="NZ_CP104068.1"/>
</dbReference>
<dbReference type="SUPFAM" id="SSF53335">
    <property type="entry name" value="S-adenosyl-L-methionine-dependent methyltransferases"/>
    <property type="match status" value="1"/>
</dbReference>
<dbReference type="InterPro" id="IPR029063">
    <property type="entry name" value="SAM-dependent_MTases_sf"/>
</dbReference>
<reference evidence="7" key="1">
    <citation type="submission" date="2022-08" db="EMBL/GenBank/DDBJ databases">
        <title>Alicyclobacillus fastidiosus DSM 17978, complete genome.</title>
        <authorList>
            <person name="Wang Q."/>
            <person name="Cai R."/>
            <person name="Wang Z."/>
        </authorList>
    </citation>
    <scope>NUCLEOTIDE SEQUENCE</scope>
    <source>
        <strain evidence="7">DSM 17978</strain>
        <plasmid evidence="7">unnamed1</plasmid>
    </source>
</reference>
<dbReference type="Proteomes" id="UP001164761">
    <property type="component" value="Plasmid unnamed1"/>
</dbReference>
<evidence type="ECO:0000313" key="7">
    <source>
        <dbReference type="EMBL" id="WAH44793.1"/>
    </source>
</evidence>
<evidence type="ECO:0000256" key="4">
    <source>
        <dbReference type="ARBA" id="ARBA00022691"/>
    </source>
</evidence>
<name>A0ABY6ZQA5_9BACL</name>
<protein>
    <recommendedName>
        <fullName evidence="1">site-specific DNA-methyltransferase (adenine-specific)</fullName>
        <ecNumber evidence="1">2.1.1.72</ecNumber>
    </recommendedName>
</protein>
<keyword evidence="3" id="KW-0808">Transferase</keyword>
<dbReference type="PRINTS" id="PR00507">
    <property type="entry name" value="N12N6MTFRASE"/>
</dbReference>
<dbReference type="EMBL" id="CP104068">
    <property type="protein sequence ID" value="WAH44793.1"/>
    <property type="molecule type" value="Genomic_DNA"/>
</dbReference>
<evidence type="ECO:0000259" key="6">
    <source>
        <dbReference type="Pfam" id="PF07669"/>
    </source>
</evidence>
<sequence>MTNLYTNLNNMRQGWANEEELRIGWLKALSSSLGIELQAERKKLDSSYNNVIIEFKAPKLFHGRTNSPAFKEAIHERLKPYIMRKSTEDGLEPEAYIGIAIDGDHICFARIVENDIVHGELLAFSEASVQMVATALTDSFRRAITVSNLVEDFGLSSDSGIKLMQAMANALSTSIGQQANNKIKMLFAEWQTLFGQVADLSVSQLDGIRRSIRFTFSNNMPQELIIPASLFVIHTYNSLIIKLLAAEIVSAHNLTSRRVFAESIVTLPDNRMFAEISEQIEKGKLFEAAGIKGFVEEAIFGWYLDACSYTTEQQNILSGIRDTLIKLSFYRTESLADARTQDILKGFYQSLVPEDLRKSLGEFYTPDWLVEFTLNKLQAPRWLTDRFLDPTCGSGSFLLAVVKRLRLQAQQAGLSPRETLDIISDHVWGFDLNPLAVQTSRVNMLMAVADLLKACGGKQIEFPVLLADAVYSPAPNPTDPNEIVTYSIGSQVANLQVKIPSALVLDRDRLDKIFVIMGEQVEQNQPFETAFDRIYRALIITDEEKNQWEEPLRDTYDRILELHKKNWNGIWFRIVRNFFWSATAGAFDAIVGNPPWVRWSKLPALYRERVKPTCEQYDIFSSTPHHGGNELDISGMITYTVADKWLKHGGELSFVITQTHFQSPSSEGFRSFSINGEDRLNPVSIDDMKALKPFPDAANKTAVALFRKEHGVHPAFPVPYTVWTSKQGYTRTIPANLPLQQVLNRIDDTQMEANPVTSERSPWAVLPPKRFQTLRRIAGESKWVNGRKGITADLNGVYFVNVVDVNSVDGLVQIETRPDAGRTDIGPKQRFWIEPSMLYPLIKGAADFSAFRVAPRENLFAIVPNKGVSNDACDMAQHLLDTTNQRTKNYLSNFEPLLKNRSTLKRYMRGKPYYSIYNVGPYTFAPYKVVWAEQSSTFASAVVTSANVPLLGQKVFVPDHKVFFVDFSDPAPAYYLCGLLNSNDVREFIESHNISIQTGDIFKHMNLPAFDSQNAKHLELSRLVELAHNDGLDDQLRQSIMDCADILL</sequence>
<gene>
    <name evidence="7" type="ORF">NZD89_28465</name>
</gene>
<dbReference type="Gene3D" id="3.40.50.150">
    <property type="entry name" value="Vaccinia Virus protein VP39"/>
    <property type="match status" value="1"/>
</dbReference>
<dbReference type="InterPro" id="IPR050953">
    <property type="entry name" value="N4_N6_ade-DNA_methylase"/>
</dbReference>
<comment type="catalytic activity">
    <reaction evidence="5">
        <text>a 2'-deoxyadenosine in DNA + S-adenosyl-L-methionine = an N(6)-methyl-2'-deoxyadenosine in DNA + S-adenosyl-L-homocysteine + H(+)</text>
        <dbReference type="Rhea" id="RHEA:15197"/>
        <dbReference type="Rhea" id="RHEA-COMP:12418"/>
        <dbReference type="Rhea" id="RHEA-COMP:12419"/>
        <dbReference type="ChEBI" id="CHEBI:15378"/>
        <dbReference type="ChEBI" id="CHEBI:57856"/>
        <dbReference type="ChEBI" id="CHEBI:59789"/>
        <dbReference type="ChEBI" id="CHEBI:90615"/>
        <dbReference type="ChEBI" id="CHEBI:90616"/>
        <dbReference type="EC" id="2.1.1.72"/>
    </reaction>
</comment>
<proteinExistence type="predicted"/>
<organism evidence="7 8">
    <name type="scientific">Alicyclobacillus fastidiosus</name>
    <dbReference type="NCBI Taxonomy" id="392011"/>
    <lineage>
        <taxon>Bacteria</taxon>
        <taxon>Bacillati</taxon>
        <taxon>Bacillota</taxon>
        <taxon>Bacilli</taxon>
        <taxon>Bacillales</taxon>
        <taxon>Alicyclobacillaceae</taxon>
        <taxon>Alicyclobacillus</taxon>
    </lineage>
</organism>
<geneLocation type="plasmid" evidence="7 8">
    <name>unnamed1</name>
</geneLocation>
<dbReference type="InterPro" id="IPR011639">
    <property type="entry name" value="MethylTrfase_TaqI-like_dom"/>
</dbReference>
<dbReference type="PROSITE" id="PS00092">
    <property type="entry name" value="N6_MTASE"/>
    <property type="match status" value="1"/>
</dbReference>
<keyword evidence="2 7" id="KW-0489">Methyltransferase</keyword>
<accession>A0ABY6ZQA5</accession>
<evidence type="ECO:0000313" key="8">
    <source>
        <dbReference type="Proteomes" id="UP001164761"/>
    </source>
</evidence>
<keyword evidence="4" id="KW-0949">S-adenosyl-L-methionine</keyword>
<dbReference type="GO" id="GO:0008168">
    <property type="term" value="F:methyltransferase activity"/>
    <property type="evidence" value="ECO:0007669"/>
    <property type="project" value="UniProtKB-KW"/>
</dbReference>